<dbReference type="STRING" id="29172.A0A0D8X753"/>
<accession>A0A0D8X753</accession>
<dbReference type="GO" id="GO:0016020">
    <property type="term" value="C:membrane"/>
    <property type="evidence" value="ECO:0007669"/>
    <property type="project" value="GOC"/>
</dbReference>
<evidence type="ECO:0000313" key="2">
    <source>
        <dbReference type="Proteomes" id="UP000053766"/>
    </source>
</evidence>
<dbReference type="OrthoDB" id="200948at2759"/>
<sequence>MYEQKEVFYLKIRRIAPEFYDNLRSHHSWVWMMYDFATNPNMSLHSRIKRKYASSDQFHFYGVGPYENSNIYSLVSKMSYKVLHLINAFRSTAKVE</sequence>
<reference evidence="1 2" key="1">
    <citation type="submission" date="2013-11" db="EMBL/GenBank/DDBJ databases">
        <title>Draft genome of the bovine lungworm Dictyocaulus viviparus.</title>
        <authorList>
            <person name="Mitreva M."/>
        </authorList>
    </citation>
    <scope>NUCLEOTIDE SEQUENCE [LARGE SCALE GENOMIC DNA]</scope>
    <source>
        <strain evidence="1 2">HannoverDv2000</strain>
    </source>
</reference>
<dbReference type="AlphaFoldDB" id="A0A0D8X753"/>
<evidence type="ECO:0000313" key="1">
    <source>
        <dbReference type="EMBL" id="KJH40343.1"/>
    </source>
</evidence>
<organism evidence="1 2">
    <name type="scientific">Dictyocaulus viviparus</name>
    <name type="common">Bovine lungworm</name>
    <dbReference type="NCBI Taxonomy" id="29172"/>
    <lineage>
        <taxon>Eukaryota</taxon>
        <taxon>Metazoa</taxon>
        <taxon>Ecdysozoa</taxon>
        <taxon>Nematoda</taxon>
        <taxon>Chromadorea</taxon>
        <taxon>Rhabditida</taxon>
        <taxon>Rhabditina</taxon>
        <taxon>Rhabditomorpha</taxon>
        <taxon>Strongyloidea</taxon>
        <taxon>Metastrongylidae</taxon>
        <taxon>Dictyocaulus</taxon>
    </lineage>
</organism>
<dbReference type="PANTHER" id="PTHR12879:SF8">
    <property type="entry name" value="SPHINGOLIPID DELTA(4)-DESATURASE DES1"/>
    <property type="match status" value="1"/>
</dbReference>
<proteinExistence type="predicted"/>
<name>A0A0D8X753_DICVI</name>
<dbReference type="GO" id="GO:0046513">
    <property type="term" value="P:ceramide biosynthetic process"/>
    <property type="evidence" value="ECO:0007669"/>
    <property type="project" value="TreeGrafter"/>
</dbReference>
<dbReference type="GO" id="GO:0042284">
    <property type="term" value="F:sphingolipid delta-4 desaturase activity"/>
    <property type="evidence" value="ECO:0007669"/>
    <property type="project" value="TreeGrafter"/>
</dbReference>
<reference evidence="2" key="2">
    <citation type="journal article" date="2016" name="Sci. Rep.">
        <title>Dictyocaulus viviparus genome, variome and transcriptome elucidate lungworm biology and support future intervention.</title>
        <authorList>
            <person name="McNulty S.N."/>
            <person name="Strube C."/>
            <person name="Rosa B.A."/>
            <person name="Martin J.C."/>
            <person name="Tyagi R."/>
            <person name="Choi Y.J."/>
            <person name="Wang Q."/>
            <person name="Hallsworth Pepin K."/>
            <person name="Zhang X."/>
            <person name="Ozersky P."/>
            <person name="Wilson R.K."/>
            <person name="Sternberg P.W."/>
            <person name="Gasser R.B."/>
            <person name="Mitreva M."/>
        </authorList>
    </citation>
    <scope>NUCLEOTIDE SEQUENCE [LARGE SCALE GENOMIC DNA]</scope>
    <source>
        <strain evidence="2">HannoverDv2000</strain>
    </source>
</reference>
<gene>
    <name evidence="1" type="ORF">DICVIV_13710</name>
</gene>
<keyword evidence="2" id="KW-1185">Reference proteome</keyword>
<protein>
    <submittedName>
        <fullName evidence="1">Uncharacterized protein</fullName>
    </submittedName>
</protein>
<dbReference type="EMBL" id="KN717335">
    <property type="protein sequence ID" value="KJH40343.1"/>
    <property type="molecule type" value="Genomic_DNA"/>
</dbReference>
<dbReference type="Proteomes" id="UP000053766">
    <property type="component" value="Unassembled WGS sequence"/>
</dbReference>
<dbReference type="PANTHER" id="PTHR12879">
    <property type="entry name" value="SPHINGOLIPID DELTA 4 DESATURASE/C-4 HYDROXYLASE PROTEIN DES2"/>
    <property type="match status" value="1"/>
</dbReference>